<dbReference type="Gene3D" id="3.40.50.1100">
    <property type="match status" value="2"/>
</dbReference>
<dbReference type="SUPFAM" id="SSF53686">
    <property type="entry name" value="Tryptophan synthase beta subunit-like PLP-dependent enzymes"/>
    <property type="match status" value="1"/>
</dbReference>
<dbReference type="InterPro" id="IPR002912">
    <property type="entry name" value="ACT_dom"/>
</dbReference>
<sequence length="404" mass="43947">MNYLDLFQKIQGIKDVISPYIHETPLDYSTTFSRIVGGNVFLKMENLQKTGSFKVRGAFSKLVNLSEKERKNGVIAVSAGNHAQGVAFASSVLGIKSIIVMPETAPVSKYLATKGYGAEVILYGSYLHESMKKAEELIEERKLMLIHPYDDIDVILGQGTLGIELLKISPDIVVVPIGGGGLISGISIALKSKKSNIKIIGVQSSSSPSLKTSKDLGRLVEIEPSYSIADGILVKTPSKLTFEIIQDLVDDIVLVDDEEVANAMTLLLERNKTVVEGAGAASLAALLSSKVKVEHGKKVVSILSGGNVDISLLARITEKTLFKIKRLVKVRVVVPDKPGYLNRVLNYVAQIRGNIIDVVHDRISSDVKPGYTKIYVMFEVANAENLGKLMMNLSREGIEARLIE</sequence>
<organism evidence="7 8">
    <name type="scientific">Candidatus Acidianus copahuensis</name>
    <dbReference type="NCBI Taxonomy" id="1160895"/>
    <lineage>
        <taxon>Archaea</taxon>
        <taxon>Thermoproteota</taxon>
        <taxon>Thermoprotei</taxon>
        <taxon>Sulfolobales</taxon>
        <taxon>Sulfolobaceae</taxon>
        <taxon>Acidianus</taxon>
    </lineage>
</organism>
<evidence type="ECO:0000256" key="5">
    <source>
        <dbReference type="ARBA" id="ARBA00023239"/>
    </source>
</evidence>
<evidence type="ECO:0000256" key="4">
    <source>
        <dbReference type="ARBA" id="ARBA00022898"/>
    </source>
</evidence>
<comment type="similarity">
    <text evidence="2">Belongs to the serine/threonine dehydratase family.</text>
</comment>
<dbReference type="PANTHER" id="PTHR48078">
    <property type="entry name" value="THREONINE DEHYDRATASE, MITOCHONDRIAL-RELATED"/>
    <property type="match status" value="1"/>
</dbReference>
<dbReference type="OrthoDB" id="9915at2157"/>
<evidence type="ECO:0000256" key="2">
    <source>
        <dbReference type="ARBA" id="ARBA00010869"/>
    </source>
</evidence>
<evidence type="ECO:0000259" key="6">
    <source>
        <dbReference type="PROSITE" id="PS51671"/>
    </source>
</evidence>
<comment type="cofactor">
    <cofactor evidence="1">
        <name>pyridoxal 5'-phosphate</name>
        <dbReference type="ChEBI" id="CHEBI:597326"/>
    </cofactor>
</comment>
<dbReference type="FunFam" id="3.40.50.1100:FF:000007">
    <property type="entry name" value="L-threonine dehydratase catabolic TdcB"/>
    <property type="match status" value="1"/>
</dbReference>
<dbReference type="GO" id="GO:0006567">
    <property type="term" value="P:L-threonine catabolic process"/>
    <property type="evidence" value="ECO:0007669"/>
    <property type="project" value="InterPro"/>
</dbReference>
<evidence type="ECO:0000256" key="1">
    <source>
        <dbReference type="ARBA" id="ARBA00001933"/>
    </source>
</evidence>
<dbReference type="InterPro" id="IPR050147">
    <property type="entry name" value="Ser/Thr_Dehydratase"/>
</dbReference>
<dbReference type="GO" id="GO:0003941">
    <property type="term" value="F:L-serine ammonia-lyase activity"/>
    <property type="evidence" value="ECO:0007669"/>
    <property type="project" value="TreeGrafter"/>
</dbReference>
<dbReference type="CDD" id="cd01562">
    <property type="entry name" value="Thr-dehyd"/>
    <property type="match status" value="1"/>
</dbReference>
<dbReference type="RefSeq" id="WP_048100115.1">
    <property type="nucleotide sequence ID" value="NZ_JFZT01000048.1"/>
</dbReference>
<accession>A0A031LMG9</accession>
<dbReference type="NCBIfam" id="TIGR01127">
    <property type="entry name" value="ilvA_1Cterm"/>
    <property type="match status" value="1"/>
</dbReference>
<dbReference type="Pfam" id="PF00291">
    <property type="entry name" value="PALP"/>
    <property type="match status" value="1"/>
</dbReference>
<dbReference type="Proteomes" id="UP000024332">
    <property type="component" value="Unassembled WGS sequence"/>
</dbReference>
<dbReference type="InterPro" id="IPR036052">
    <property type="entry name" value="TrpB-like_PALP_sf"/>
</dbReference>
<protein>
    <recommendedName>
        <fullName evidence="3">threonine ammonia-lyase</fullName>
        <ecNumber evidence="3">4.3.1.19</ecNumber>
    </recommendedName>
</protein>
<dbReference type="InterPro" id="IPR045865">
    <property type="entry name" value="ACT-like_dom_sf"/>
</dbReference>
<gene>
    <name evidence="7" type="ORF">CM19_09505</name>
</gene>
<dbReference type="InterPro" id="IPR001926">
    <property type="entry name" value="TrpB-like_PALP"/>
</dbReference>
<dbReference type="EMBL" id="JFZT01000048">
    <property type="protein sequence ID" value="EZQ03065.1"/>
    <property type="molecule type" value="Genomic_DNA"/>
</dbReference>
<evidence type="ECO:0000313" key="7">
    <source>
        <dbReference type="EMBL" id="EZQ03065.1"/>
    </source>
</evidence>
<keyword evidence="5 7" id="KW-0456">Lyase</keyword>
<dbReference type="STRING" id="1160895.CM19_09505"/>
<dbReference type="PROSITE" id="PS51671">
    <property type="entry name" value="ACT"/>
    <property type="match status" value="1"/>
</dbReference>
<evidence type="ECO:0000256" key="3">
    <source>
        <dbReference type="ARBA" id="ARBA00012096"/>
    </source>
</evidence>
<dbReference type="CDD" id="cd04886">
    <property type="entry name" value="ACT_ThrD-II-like"/>
    <property type="match status" value="1"/>
</dbReference>
<proteinExistence type="inferred from homology"/>
<dbReference type="GO" id="GO:0009097">
    <property type="term" value="P:isoleucine biosynthetic process"/>
    <property type="evidence" value="ECO:0007669"/>
    <property type="project" value="TreeGrafter"/>
</dbReference>
<dbReference type="InterPro" id="IPR044561">
    <property type="entry name" value="ACT_ThrD-II-like"/>
</dbReference>
<evidence type="ECO:0000313" key="8">
    <source>
        <dbReference type="Proteomes" id="UP000024332"/>
    </source>
</evidence>
<feature type="domain" description="ACT" evidence="6">
    <location>
        <begin position="329"/>
        <end position="404"/>
    </location>
</feature>
<dbReference type="GO" id="GO:0006565">
    <property type="term" value="P:L-serine catabolic process"/>
    <property type="evidence" value="ECO:0007669"/>
    <property type="project" value="TreeGrafter"/>
</dbReference>
<dbReference type="PANTHER" id="PTHR48078:SF6">
    <property type="entry name" value="L-THREONINE DEHYDRATASE CATABOLIC TDCB"/>
    <property type="match status" value="1"/>
</dbReference>
<dbReference type="SUPFAM" id="SSF55021">
    <property type="entry name" value="ACT-like"/>
    <property type="match status" value="1"/>
</dbReference>
<name>A0A031LMG9_9CREN</name>
<dbReference type="AlphaFoldDB" id="A0A031LMG9"/>
<dbReference type="EC" id="4.3.1.19" evidence="3"/>
<reference evidence="7 8" key="1">
    <citation type="submission" date="2014-03" db="EMBL/GenBank/DDBJ databases">
        <title>Draft genome sequence of the novel thermoacidophilic archaea Acidianus copahuensis ALE1 strain, isolated from Copahue volcanic area in Neuquen Argentina.</title>
        <authorList>
            <person name="Urbieta M.S."/>
            <person name="Rascovan N."/>
            <person name="Castro C."/>
            <person name="Revale S."/>
            <person name="Giaveno M.A."/>
            <person name="Vazquez M.P."/>
            <person name="Donati E.R."/>
        </authorList>
    </citation>
    <scope>NUCLEOTIDE SEQUENCE [LARGE SCALE GENOMIC DNA]</scope>
    <source>
        <strain evidence="7 8">ALE1</strain>
    </source>
</reference>
<keyword evidence="8" id="KW-1185">Reference proteome</keyword>
<dbReference type="InterPro" id="IPR005789">
    <property type="entry name" value="Thr_deHydtase_catblc"/>
</dbReference>
<comment type="caution">
    <text evidence="7">The sequence shown here is derived from an EMBL/GenBank/DDBJ whole genome shotgun (WGS) entry which is preliminary data.</text>
</comment>
<dbReference type="Gene3D" id="3.30.70.260">
    <property type="match status" value="1"/>
</dbReference>
<keyword evidence="4" id="KW-0663">Pyridoxal phosphate</keyword>
<dbReference type="GO" id="GO:0004794">
    <property type="term" value="F:threonine deaminase activity"/>
    <property type="evidence" value="ECO:0007669"/>
    <property type="project" value="UniProtKB-EC"/>
</dbReference>